<dbReference type="KEGG" id="tmk:QGN29_11600"/>
<comment type="similarity">
    <text evidence="1">Belongs to the CutA family.</text>
</comment>
<dbReference type="GO" id="GO:0005507">
    <property type="term" value="F:copper ion binding"/>
    <property type="evidence" value="ECO:0007669"/>
    <property type="project" value="TreeGrafter"/>
</dbReference>
<dbReference type="RefSeq" id="WP_310798030.1">
    <property type="nucleotide sequence ID" value="NZ_CP123872.1"/>
</dbReference>
<gene>
    <name evidence="2" type="primary">cutA</name>
    <name evidence="2" type="ORF">QGN29_11600</name>
</gene>
<dbReference type="PANTHER" id="PTHR23419:SF8">
    <property type="entry name" value="FI09726P"/>
    <property type="match status" value="1"/>
</dbReference>
<sequence length="107" mass="12108">MEDLVTLYVTFPNHDDASRICTHLVSKDIIACANLIEGGQSLYKYDGVVNFEDEVVAFMKTHKFRVQDAIDMITELHSYKVPCITQLDIQGGHPDYLKWVSSSVSLQ</sequence>
<organism evidence="2 3">
    <name type="scientific">Temperatibacter marinus</name>
    <dbReference type="NCBI Taxonomy" id="1456591"/>
    <lineage>
        <taxon>Bacteria</taxon>
        <taxon>Pseudomonadati</taxon>
        <taxon>Pseudomonadota</taxon>
        <taxon>Alphaproteobacteria</taxon>
        <taxon>Kordiimonadales</taxon>
        <taxon>Temperatibacteraceae</taxon>
        <taxon>Temperatibacter</taxon>
    </lineage>
</organism>
<dbReference type="Proteomes" id="UP001268683">
    <property type="component" value="Chromosome"/>
</dbReference>
<evidence type="ECO:0000256" key="1">
    <source>
        <dbReference type="ARBA" id="ARBA00010169"/>
    </source>
</evidence>
<dbReference type="InterPro" id="IPR011322">
    <property type="entry name" value="N-reg_PII-like_a/b"/>
</dbReference>
<dbReference type="InterPro" id="IPR015867">
    <property type="entry name" value="N-reg_PII/ATP_PRibTrfase_C"/>
</dbReference>
<name>A0AA52H9Z3_9PROT</name>
<dbReference type="InterPro" id="IPR004323">
    <property type="entry name" value="Ion_tolerance_CutA"/>
</dbReference>
<dbReference type="GO" id="GO:0010038">
    <property type="term" value="P:response to metal ion"/>
    <property type="evidence" value="ECO:0007669"/>
    <property type="project" value="InterPro"/>
</dbReference>
<proteinExistence type="inferred from homology"/>
<dbReference type="Gene3D" id="3.30.70.120">
    <property type="match status" value="1"/>
</dbReference>
<dbReference type="SUPFAM" id="SSF54913">
    <property type="entry name" value="GlnB-like"/>
    <property type="match status" value="1"/>
</dbReference>
<dbReference type="EMBL" id="CP123872">
    <property type="protein sequence ID" value="WND02195.1"/>
    <property type="molecule type" value="Genomic_DNA"/>
</dbReference>
<keyword evidence="3" id="KW-1185">Reference proteome</keyword>
<evidence type="ECO:0000313" key="2">
    <source>
        <dbReference type="EMBL" id="WND02195.1"/>
    </source>
</evidence>
<dbReference type="Pfam" id="PF03091">
    <property type="entry name" value="CutA1"/>
    <property type="match status" value="1"/>
</dbReference>
<protein>
    <submittedName>
        <fullName evidence="2">Divalent-cation tolerance protein CutA</fullName>
    </submittedName>
</protein>
<evidence type="ECO:0000313" key="3">
    <source>
        <dbReference type="Proteomes" id="UP001268683"/>
    </source>
</evidence>
<dbReference type="PANTHER" id="PTHR23419">
    <property type="entry name" value="DIVALENT CATION TOLERANCE CUTA-RELATED"/>
    <property type="match status" value="1"/>
</dbReference>
<reference evidence="2" key="1">
    <citation type="submission" date="2023-04" db="EMBL/GenBank/DDBJ databases">
        <title>Complete genome sequence of Temperatibacter marinus.</title>
        <authorList>
            <person name="Rong J.-C."/>
            <person name="Yi M.-L."/>
            <person name="Zhao Q."/>
        </authorList>
    </citation>
    <scope>NUCLEOTIDE SEQUENCE</scope>
    <source>
        <strain evidence="2">NBRC 110045</strain>
    </source>
</reference>
<dbReference type="AlphaFoldDB" id="A0AA52H9Z3"/>
<accession>A0AA52H9Z3</accession>